<protein>
    <submittedName>
        <fullName evidence="1">Uncharacterized protein</fullName>
    </submittedName>
</protein>
<evidence type="ECO:0000313" key="1">
    <source>
        <dbReference type="EMBL" id="KAI8000015.1"/>
    </source>
</evidence>
<accession>A0ACC0GIL5</accession>
<dbReference type="Proteomes" id="UP001060215">
    <property type="component" value="Chromosome 8"/>
</dbReference>
<comment type="caution">
    <text evidence="1">The sequence shown here is derived from an EMBL/GenBank/DDBJ whole genome shotgun (WGS) entry which is preliminary data.</text>
</comment>
<organism evidence="1 2">
    <name type="scientific">Camellia lanceoleosa</name>
    <dbReference type="NCBI Taxonomy" id="1840588"/>
    <lineage>
        <taxon>Eukaryota</taxon>
        <taxon>Viridiplantae</taxon>
        <taxon>Streptophyta</taxon>
        <taxon>Embryophyta</taxon>
        <taxon>Tracheophyta</taxon>
        <taxon>Spermatophyta</taxon>
        <taxon>Magnoliopsida</taxon>
        <taxon>eudicotyledons</taxon>
        <taxon>Gunneridae</taxon>
        <taxon>Pentapetalae</taxon>
        <taxon>asterids</taxon>
        <taxon>Ericales</taxon>
        <taxon>Theaceae</taxon>
        <taxon>Camellia</taxon>
    </lineage>
</organism>
<reference evidence="1 2" key="1">
    <citation type="journal article" date="2022" name="Plant J.">
        <title>Chromosome-level genome of Camellia lanceoleosa provides a valuable resource for understanding genome evolution and self-incompatibility.</title>
        <authorList>
            <person name="Gong W."/>
            <person name="Xiao S."/>
            <person name="Wang L."/>
            <person name="Liao Z."/>
            <person name="Chang Y."/>
            <person name="Mo W."/>
            <person name="Hu G."/>
            <person name="Li W."/>
            <person name="Zhao G."/>
            <person name="Zhu H."/>
            <person name="Hu X."/>
            <person name="Ji K."/>
            <person name="Xiang X."/>
            <person name="Song Q."/>
            <person name="Yuan D."/>
            <person name="Jin S."/>
            <person name="Zhang L."/>
        </authorList>
    </citation>
    <scope>NUCLEOTIDE SEQUENCE [LARGE SCALE GENOMIC DNA]</scope>
    <source>
        <strain evidence="1">SQ_2022a</strain>
    </source>
</reference>
<proteinExistence type="predicted"/>
<sequence length="690" mass="75810">MESFDLLKGTDESEDVSGRCLVGKILAPKLLNRQVVLNIIHSAWKTRKPVRISSWNDNVYLFQFEELADRQKVLEDAPWSVMGSLLALQPLQPEMVTSELEFQGLLLQCNFLRIRVEVDVTKPLLQGFILHRKEEWEVPGGAGIKIFYKYEKLPQFCYDCGRIGHDRNACKFVSREDGLYSGYSPDLRTGVARNLEPSTEPSHRPFPVSVPRALSPFQPRPVLREQSVARVGHASEIPQGKHALLGSEVSVRLSSGVLHGCMPTRVSVPAGDGAHGTTSTCDISARPAPQTKLTRPGKSGPGMHKGLNQVIGPPVHWAPHQLPIQLSAPSDLVLPNPPVSGAPQYIVTEPPDSHPSPKAHSAESLAHTQESMGLEEIAFPVSPSLEDPLNFRVRSTPPVGCAVNLVRDVILPQTKAWNMAKLESLLSSTEVAAIAALSISFENKEDAFIWHHEAKGTYTVSSGYAALVNTETTPSPLVPSSSFCWSDKEWKFIWGLAFPPKLKHFAWRLCNNYLATRQNLCNRSFDNTHARQEIVYKLLWLCWHIWKARNAHIFTHAPVDPRDVIVKAVRDDLEFLSAQALLVAQASNLRPAAGAARAWVPSSPGSLRVNCDVVIQPGATVGMAAALLRNDQGTLVDGVTTKVTISSVFQGEAMALRLACVMCDKLQLNRVEIEVGLVGKFCANKIVLGS</sequence>
<name>A0ACC0GIL5_9ERIC</name>
<gene>
    <name evidence="1" type="ORF">LOK49_LG09G01931</name>
</gene>
<evidence type="ECO:0000313" key="2">
    <source>
        <dbReference type="Proteomes" id="UP001060215"/>
    </source>
</evidence>
<dbReference type="EMBL" id="CM045765">
    <property type="protein sequence ID" value="KAI8000015.1"/>
    <property type="molecule type" value="Genomic_DNA"/>
</dbReference>
<keyword evidence="2" id="KW-1185">Reference proteome</keyword>